<gene>
    <name evidence="1" type="ORF">PG994_000146</name>
</gene>
<evidence type="ECO:0000313" key="1">
    <source>
        <dbReference type="EMBL" id="KAK8090641.1"/>
    </source>
</evidence>
<dbReference type="GeneID" id="92084618"/>
<accession>A0ABR1X5G6</accession>
<keyword evidence="2" id="KW-1185">Reference proteome</keyword>
<evidence type="ECO:0000313" key="2">
    <source>
        <dbReference type="Proteomes" id="UP001480595"/>
    </source>
</evidence>
<protein>
    <submittedName>
        <fullName evidence="1">Uncharacterized protein</fullName>
    </submittedName>
</protein>
<organism evidence="1 2">
    <name type="scientific">Apiospora phragmitis</name>
    <dbReference type="NCBI Taxonomy" id="2905665"/>
    <lineage>
        <taxon>Eukaryota</taxon>
        <taxon>Fungi</taxon>
        <taxon>Dikarya</taxon>
        <taxon>Ascomycota</taxon>
        <taxon>Pezizomycotina</taxon>
        <taxon>Sordariomycetes</taxon>
        <taxon>Xylariomycetidae</taxon>
        <taxon>Amphisphaeriales</taxon>
        <taxon>Apiosporaceae</taxon>
        <taxon>Apiospora</taxon>
    </lineage>
</organism>
<name>A0ABR1X5G6_9PEZI</name>
<dbReference type="RefSeq" id="XP_066722187.1">
    <property type="nucleotide sequence ID" value="XM_066851555.1"/>
</dbReference>
<proteinExistence type="predicted"/>
<comment type="caution">
    <text evidence="1">The sequence shown here is derived from an EMBL/GenBank/DDBJ whole genome shotgun (WGS) entry which is preliminary data.</text>
</comment>
<dbReference type="Proteomes" id="UP001480595">
    <property type="component" value="Unassembled WGS sequence"/>
</dbReference>
<sequence>MTSLPVLSDTPLCHPNCCLNLSTRLLETLKHLFRNDSSRRKEPPSGLVLSVGCGSGLLASLLHSYLTAPQEDDDPMTTMRVEGAEVATAAPTTMMSYLPEDRTNTVAGTWALCRRAEDAAALMFVYPRSVDLVQRYVDALFGRGRKVRTVVWLGPQADWEVFRPALEGRQHESSSSEVRLTIREGSDCGIGAYEMMAVLQVAKPTL</sequence>
<reference evidence="1 2" key="1">
    <citation type="submission" date="2023-01" db="EMBL/GenBank/DDBJ databases">
        <title>Analysis of 21 Apiospora genomes using comparative genomics revels a genus with tremendous synthesis potential of carbohydrate active enzymes and secondary metabolites.</title>
        <authorList>
            <person name="Sorensen T."/>
        </authorList>
    </citation>
    <scope>NUCLEOTIDE SEQUENCE [LARGE SCALE GENOMIC DNA]</scope>
    <source>
        <strain evidence="1 2">CBS 135458</strain>
    </source>
</reference>
<dbReference type="EMBL" id="JAQQWL010000001">
    <property type="protein sequence ID" value="KAK8090641.1"/>
    <property type="molecule type" value="Genomic_DNA"/>
</dbReference>